<reference evidence="2" key="1">
    <citation type="journal article" date="2022" name="Plant J.">
        <title>Strategies of tolerance reflected in two North American maple genomes.</title>
        <authorList>
            <person name="McEvoy S.L."/>
            <person name="Sezen U.U."/>
            <person name="Trouern-Trend A."/>
            <person name="McMahon S.M."/>
            <person name="Schaberg P.G."/>
            <person name="Yang J."/>
            <person name="Wegrzyn J.L."/>
            <person name="Swenson N.G."/>
        </authorList>
    </citation>
    <scope>NUCLEOTIDE SEQUENCE</scope>
    <source>
        <strain evidence="2">NS2018</strain>
    </source>
</reference>
<comment type="caution">
    <text evidence="2">The sequence shown here is derived from an EMBL/GenBank/DDBJ whole genome shotgun (WGS) entry which is preliminary data.</text>
</comment>
<sequence>MASHSSSSFEPVGMFWENQRTDRSKGHNPVNKENRSFAEVVNEDLRKKVKEAYKGEDEKESEMPTMVWNSQNNVETERESFVVKVSEESSPVDYNWTENHLGLVKEEDKSGLKNFPVMESFDMGDTRYPYYQDDRDRRRKTTGPYHHSAAKEDRQKASFQSHHKNGKKNEAS</sequence>
<keyword evidence="3" id="KW-1185">Reference proteome</keyword>
<feature type="region of interest" description="Disordered" evidence="1">
    <location>
        <begin position="52"/>
        <end position="76"/>
    </location>
</feature>
<dbReference type="EMBL" id="JAUESC010000385">
    <property type="protein sequence ID" value="KAK0578806.1"/>
    <property type="molecule type" value="Genomic_DNA"/>
</dbReference>
<evidence type="ECO:0000256" key="1">
    <source>
        <dbReference type="SAM" id="MobiDB-lite"/>
    </source>
</evidence>
<dbReference type="AlphaFoldDB" id="A0AA39RQI4"/>
<name>A0AA39RQI4_ACESA</name>
<reference evidence="2" key="2">
    <citation type="submission" date="2023-06" db="EMBL/GenBank/DDBJ databases">
        <authorList>
            <person name="Swenson N.G."/>
            <person name="Wegrzyn J.L."/>
            <person name="Mcevoy S.L."/>
        </authorList>
    </citation>
    <scope>NUCLEOTIDE SEQUENCE</scope>
    <source>
        <strain evidence="2">NS2018</strain>
        <tissue evidence="2">Leaf</tissue>
    </source>
</reference>
<gene>
    <name evidence="2" type="ORF">LWI29_016465</name>
</gene>
<evidence type="ECO:0000313" key="2">
    <source>
        <dbReference type="EMBL" id="KAK0578806.1"/>
    </source>
</evidence>
<feature type="region of interest" description="Disordered" evidence="1">
    <location>
        <begin position="1"/>
        <end position="36"/>
    </location>
</feature>
<accession>A0AA39RQI4</accession>
<feature type="region of interest" description="Disordered" evidence="1">
    <location>
        <begin position="114"/>
        <end position="172"/>
    </location>
</feature>
<proteinExistence type="predicted"/>
<organism evidence="2 3">
    <name type="scientific">Acer saccharum</name>
    <name type="common">Sugar maple</name>
    <dbReference type="NCBI Taxonomy" id="4024"/>
    <lineage>
        <taxon>Eukaryota</taxon>
        <taxon>Viridiplantae</taxon>
        <taxon>Streptophyta</taxon>
        <taxon>Embryophyta</taxon>
        <taxon>Tracheophyta</taxon>
        <taxon>Spermatophyta</taxon>
        <taxon>Magnoliopsida</taxon>
        <taxon>eudicotyledons</taxon>
        <taxon>Gunneridae</taxon>
        <taxon>Pentapetalae</taxon>
        <taxon>rosids</taxon>
        <taxon>malvids</taxon>
        <taxon>Sapindales</taxon>
        <taxon>Sapindaceae</taxon>
        <taxon>Hippocastanoideae</taxon>
        <taxon>Acereae</taxon>
        <taxon>Acer</taxon>
    </lineage>
</organism>
<protein>
    <submittedName>
        <fullName evidence="2">Uncharacterized protein</fullName>
    </submittedName>
</protein>
<evidence type="ECO:0000313" key="3">
    <source>
        <dbReference type="Proteomes" id="UP001168877"/>
    </source>
</evidence>
<dbReference type="Proteomes" id="UP001168877">
    <property type="component" value="Unassembled WGS sequence"/>
</dbReference>
<feature type="compositionally biased region" description="Basic and acidic residues" evidence="1">
    <location>
        <begin position="19"/>
        <end position="36"/>
    </location>
</feature>